<dbReference type="PANTHER" id="PTHR35848:SF6">
    <property type="entry name" value="CUPIN TYPE-2 DOMAIN-CONTAINING PROTEIN"/>
    <property type="match status" value="1"/>
</dbReference>
<dbReference type="Pfam" id="PF07883">
    <property type="entry name" value="Cupin_2"/>
    <property type="match status" value="1"/>
</dbReference>
<keyword evidence="1" id="KW-0479">Metal-binding</keyword>
<organism evidence="3 4">
    <name type="scientific">Halorubrum trueperi</name>
    <dbReference type="NCBI Taxonomy" id="2004704"/>
    <lineage>
        <taxon>Archaea</taxon>
        <taxon>Methanobacteriati</taxon>
        <taxon>Methanobacteriota</taxon>
        <taxon>Stenosarchaea group</taxon>
        <taxon>Halobacteria</taxon>
        <taxon>Halobacteriales</taxon>
        <taxon>Haloferacaceae</taxon>
        <taxon>Halorubrum</taxon>
    </lineage>
</organism>
<dbReference type="Gene3D" id="2.60.120.10">
    <property type="entry name" value="Jelly Rolls"/>
    <property type="match status" value="1"/>
</dbReference>
<name>A0ABD5UR35_9EURY</name>
<dbReference type="PANTHER" id="PTHR35848">
    <property type="entry name" value="OXALATE-BINDING PROTEIN"/>
    <property type="match status" value="1"/>
</dbReference>
<dbReference type="InterPro" id="IPR011051">
    <property type="entry name" value="RmlC_Cupin_sf"/>
</dbReference>
<dbReference type="InterPro" id="IPR051610">
    <property type="entry name" value="GPI/OXD"/>
</dbReference>
<dbReference type="EMBL" id="JBHSXI010000023">
    <property type="protein sequence ID" value="MFC6890616.1"/>
    <property type="molecule type" value="Genomic_DNA"/>
</dbReference>
<dbReference type="InterPro" id="IPR013096">
    <property type="entry name" value="Cupin_2"/>
</dbReference>
<dbReference type="CDD" id="cd02224">
    <property type="entry name" value="cupin_SPO2919-like"/>
    <property type="match status" value="1"/>
</dbReference>
<feature type="domain" description="Cupin type-2" evidence="2">
    <location>
        <begin position="39"/>
        <end position="115"/>
    </location>
</feature>
<dbReference type="GO" id="GO:0046872">
    <property type="term" value="F:metal ion binding"/>
    <property type="evidence" value="ECO:0007669"/>
    <property type="project" value="UniProtKB-KW"/>
</dbReference>
<evidence type="ECO:0000313" key="3">
    <source>
        <dbReference type="EMBL" id="MFC6890616.1"/>
    </source>
</evidence>
<keyword evidence="4" id="KW-1185">Reference proteome</keyword>
<reference evidence="3 4" key="1">
    <citation type="journal article" date="2019" name="Int. J. Syst. Evol. Microbiol.">
        <title>The Global Catalogue of Microorganisms (GCM) 10K type strain sequencing project: providing services to taxonomists for standard genome sequencing and annotation.</title>
        <authorList>
            <consortium name="The Broad Institute Genomics Platform"/>
            <consortium name="The Broad Institute Genome Sequencing Center for Infectious Disease"/>
            <person name="Wu L."/>
            <person name="Ma J."/>
        </authorList>
    </citation>
    <scope>NUCLEOTIDE SEQUENCE [LARGE SCALE GENOMIC DNA]</scope>
    <source>
        <strain evidence="3 4">Y73</strain>
    </source>
</reference>
<dbReference type="SUPFAM" id="SSF51182">
    <property type="entry name" value="RmlC-like cupins"/>
    <property type="match status" value="1"/>
</dbReference>
<dbReference type="InterPro" id="IPR014710">
    <property type="entry name" value="RmlC-like_jellyroll"/>
</dbReference>
<dbReference type="AlphaFoldDB" id="A0ABD5UR35"/>
<dbReference type="RefSeq" id="WP_379770762.1">
    <property type="nucleotide sequence ID" value="NZ_JBHSXI010000023.1"/>
</dbReference>
<comment type="caution">
    <text evidence="3">The sequence shown here is derived from an EMBL/GenBank/DDBJ whole genome shotgun (WGS) entry which is preliminary data.</text>
</comment>
<sequence length="169" mass="18403">MGRVNETNVEWTVTEKGDARFRRKQLAEAAGGERIGCSLYELPPGAKSWPYHYHTANEEALYVCSGEALLRLGERGGGDDSARIAAGDYVAFPADESGAHRVVNDGDEPVRYLVVSTMIEPDVTVYPDSGTFGVFVGSPPGGREERSLSGYYDLNETVDYWAGDDDDAE</sequence>
<protein>
    <submittedName>
        <fullName evidence="3">Cupin domain-containing protein</fullName>
    </submittedName>
</protein>
<evidence type="ECO:0000256" key="1">
    <source>
        <dbReference type="ARBA" id="ARBA00022723"/>
    </source>
</evidence>
<accession>A0ABD5UR35</accession>
<proteinExistence type="predicted"/>
<dbReference type="Proteomes" id="UP001596333">
    <property type="component" value="Unassembled WGS sequence"/>
</dbReference>
<evidence type="ECO:0000313" key="4">
    <source>
        <dbReference type="Proteomes" id="UP001596333"/>
    </source>
</evidence>
<gene>
    <name evidence="3" type="ORF">ACFQEY_16635</name>
</gene>
<evidence type="ECO:0000259" key="2">
    <source>
        <dbReference type="Pfam" id="PF07883"/>
    </source>
</evidence>